<organism evidence="8 9">
    <name type="scientific">Lupinus luteus</name>
    <name type="common">European yellow lupine</name>
    <dbReference type="NCBI Taxonomy" id="3873"/>
    <lineage>
        <taxon>Eukaryota</taxon>
        <taxon>Viridiplantae</taxon>
        <taxon>Streptophyta</taxon>
        <taxon>Embryophyta</taxon>
        <taxon>Tracheophyta</taxon>
        <taxon>Spermatophyta</taxon>
        <taxon>Magnoliopsida</taxon>
        <taxon>eudicotyledons</taxon>
        <taxon>Gunneridae</taxon>
        <taxon>Pentapetalae</taxon>
        <taxon>rosids</taxon>
        <taxon>fabids</taxon>
        <taxon>Fabales</taxon>
        <taxon>Fabaceae</taxon>
        <taxon>Papilionoideae</taxon>
        <taxon>50 kb inversion clade</taxon>
        <taxon>genistoids sensu lato</taxon>
        <taxon>core genistoids</taxon>
        <taxon>Genisteae</taxon>
        <taxon>Lupinus</taxon>
    </lineage>
</organism>
<reference evidence="8 9" key="1">
    <citation type="submission" date="2024-03" db="EMBL/GenBank/DDBJ databases">
        <authorList>
            <person name="Martinez-Hernandez J."/>
        </authorList>
    </citation>
    <scope>NUCLEOTIDE SEQUENCE [LARGE SCALE GENOMIC DNA]</scope>
</reference>
<dbReference type="AlphaFoldDB" id="A0AAV1W0X7"/>
<dbReference type="EMBL" id="CAXHTB010000003">
    <property type="protein sequence ID" value="CAL0302746.1"/>
    <property type="molecule type" value="Genomic_DNA"/>
</dbReference>
<keyword evidence="2" id="KW-0479">Metal-binding</keyword>
<evidence type="ECO:0000256" key="3">
    <source>
        <dbReference type="ARBA" id="ARBA00022771"/>
    </source>
</evidence>
<sequence>MGYEENIPKVGDSQGEDATSRLFPFPCQFCSRKFESSQALGGHQNAHKKERTAARNAKKASEYSYVPFGSPFSTPMIFAPTPQLGILDPSMFSTAHAANLPYFPQQMTELFGSNGAPRFGNALFLEGSSRSKFIEEDENSFINWQRSIGSNNFSRGDTSQHISLKSNNQNIENWNDVTEEGRKLDLSLHL</sequence>
<evidence type="ECO:0000259" key="7">
    <source>
        <dbReference type="PROSITE" id="PS50157"/>
    </source>
</evidence>
<evidence type="ECO:0000313" key="9">
    <source>
        <dbReference type="Proteomes" id="UP001497480"/>
    </source>
</evidence>
<keyword evidence="4" id="KW-0862">Zinc</keyword>
<dbReference type="PANTHER" id="PTHR47287">
    <property type="entry name" value="C2H2 AND C2HC ZINC FINGERS SUPERFAMILY PROTEIN"/>
    <property type="match status" value="1"/>
</dbReference>
<evidence type="ECO:0000256" key="2">
    <source>
        <dbReference type="ARBA" id="ARBA00022723"/>
    </source>
</evidence>
<keyword evidence="9" id="KW-1185">Reference proteome</keyword>
<evidence type="ECO:0000256" key="6">
    <source>
        <dbReference type="PROSITE-ProRule" id="PRU00042"/>
    </source>
</evidence>
<evidence type="ECO:0000256" key="4">
    <source>
        <dbReference type="ARBA" id="ARBA00022833"/>
    </source>
</evidence>
<name>A0AAV1W0X7_LUPLU</name>
<evidence type="ECO:0000313" key="8">
    <source>
        <dbReference type="EMBL" id="CAL0302746.1"/>
    </source>
</evidence>
<dbReference type="InterPro" id="IPR044246">
    <property type="entry name" value="ZFP3-like"/>
</dbReference>
<dbReference type="GO" id="GO:0008270">
    <property type="term" value="F:zinc ion binding"/>
    <property type="evidence" value="ECO:0007669"/>
    <property type="project" value="UniProtKB-KW"/>
</dbReference>
<accession>A0AAV1W0X7</accession>
<dbReference type="Pfam" id="PF13912">
    <property type="entry name" value="zf-C2H2_6"/>
    <property type="match status" value="1"/>
</dbReference>
<dbReference type="GO" id="GO:0005634">
    <property type="term" value="C:nucleus"/>
    <property type="evidence" value="ECO:0007669"/>
    <property type="project" value="UniProtKB-SubCell"/>
</dbReference>
<dbReference type="SUPFAM" id="SSF57667">
    <property type="entry name" value="beta-beta-alpha zinc fingers"/>
    <property type="match status" value="1"/>
</dbReference>
<protein>
    <recommendedName>
        <fullName evidence="7">C2H2-type domain-containing protein</fullName>
    </recommendedName>
</protein>
<gene>
    <name evidence="8" type="ORF">LLUT_LOCUS3806</name>
</gene>
<dbReference type="Gene3D" id="3.30.160.60">
    <property type="entry name" value="Classic Zinc Finger"/>
    <property type="match status" value="1"/>
</dbReference>
<evidence type="ECO:0000256" key="5">
    <source>
        <dbReference type="ARBA" id="ARBA00023242"/>
    </source>
</evidence>
<comment type="caution">
    <text evidence="8">The sequence shown here is derived from an EMBL/GenBank/DDBJ whole genome shotgun (WGS) entry which is preliminary data.</text>
</comment>
<comment type="subcellular location">
    <subcellularLocation>
        <location evidence="1">Nucleus</location>
    </subcellularLocation>
</comment>
<keyword evidence="3 6" id="KW-0863">Zinc-finger</keyword>
<proteinExistence type="predicted"/>
<feature type="domain" description="C2H2-type" evidence="7">
    <location>
        <begin position="25"/>
        <end position="52"/>
    </location>
</feature>
<dbReference type="PANTHER" id="PTHR47287:SF15">
    <property type="entry name" value="ZINC FINGER PROTEIN 3-LIKE"/>
    <property type="match status" value="1"/>
</dbReference>
<dbReference type="InterPro" id="IPR036236">
    <property type="entry name" value="Znf_C2H2_sf"/>
</dbReference>
<dbReference type="PROSITE" id="PS50157">
    <property type="entry name" value="ZINC_FINGER_C2H2_2"/>
    <property type="match status" value="1"/>
</dbReference>
<dbReference type="PROSITE" id="PS00028">
    <property type="entry name" value="ZINC_FINGER_C2H2_1"/>
    <property type="match status" value="1"/>
</dbReference>
<dbReference type="InterPro" id="IPR013087">
    <property type="entry name" value="Znf_C2H2_type"/>
</dbReference>
<dbReference type="Proteomes" id="UP001497480">
    <property type="component" value="Unassembled WGS sequence"/>
</dbReference>
<keyword evidence="5" id="KW-0539">Nucleus</keyword>
<dbReference type="GO" id="GO:0009788">
    <property type="term" value="P:negative regulation of abscisic acid-activated signaling pathway"/>
    <property type="evidence" value="ECO:0007669"/>
    <property type="project" value="InterPro"/>
</dbReference>
<evidence type="ECO:0000256" key="1">
    <source>
        <dbReference type="ARBA" id="ARBA00004123"/>
    </source>
</evidence>